<dbReference type="Pfam" id="PF00528">
    <property type="entry name" value="BPD_transp_1"/>
    <property type="match status" value="1"/>
</dbReference>
<dbReference type="GO" id="GO:0071916">
    <property type="term" value="F:dipeptide transmembrane transporter activity"/>
    <property type="evidence" value="ECO:0007669"/>
    <property type="project" value="TreeGrafter"/>
</dbReference>
<evidence type="ECO:0000256" key="4">
    <source>
        <dbReference type="ARBA" id="ARBA00022692"/>
    </source>
</evidence>
<dbReference type="AlphaFoldDB" id="A0A6B2JQ35"/>
<dbReference type="InterPro" id="IPR035906">
    <property type="entry name" value="MetI-like_sf"/>
</dbReference>
<dbReference type="Pfam" id="PF19300">
    <property type="entry name" value="BPD_transp_1_N"/>
    <property type="match status" value="1"/>
</dbReference>
<name>A0A6B2JQ35_9RHOB</name>
<dbReference type="CDD" id="cd06261">
    <property type="entry name" value="TM_PBP2"/>
    <property type="match status" value="1"/>
</dbReference>
<dbReference type="Gene3D" id="1.10.3720.10">
    <property type="entry name" value="MetI-like"/>
    <property type="match status" value="1"/>
</dbReference>
<evidence type="ECO:0000313" key="10">
    <source>
        <dbReference type="Proteomes" id="UP000474757"/>
    </source>
</evidence>
<organism evidence="9 10">
    <name type="scientific">Pseudoroseicyclus tamaricis</name>
    <dbReference type="NCBI Taxonomy" id="2705421"/>
    <lineage>
        <taxon>Bacteria</taxon>
        <taxon>Pseudomonadati</taxon>
        <taxon>Pseudomonadota</taxon>
        <taxon>Alphaproteobacteria</taxon>
        <taxon>Rhodobacterales</taxon>
        <taxon>Paracoccaceae</taxon>
        <taxon>Pseudoroseicyclus</taxon>
    </lineage>
</organism>
<keyword evidence="2 7" id="KW-0813">Transport</keyword>
<evidence type="ECO:0000256" key="6">
    <source>
        <dbReference type="ARBA" id="ARBA00023136"/>
    </source>
</evidence>
<dbReference type="SUPFAM" id="SSF161098">
    <property type="entry name" value="MetI-like"/>
    <property type="match status" value="1"/>
</dbReference>
<keyword evidence="4 7" id="KW-0812">Transmembrane</keyword>
<dbReference type="GO" id="GO:0005886">
    <property type="term" value="C:plasma membrane"/>
    <property type="evidence" value="ECO:0007669"/>
    <property type="project" value="UniProtKB-SubCell"/>
</dbReference>
<evidence type="ECO:0000313" key="9">
    <source>
        <dbReference type="EMBL" id="NDV00238.1"/>
    </source>
</evidence>
<evidence type="ECO:0000256" key="1">
    <source>
        <dbReference type="ARBA" id="ARBA00004651"/>
    </source>
</evidence>
<dbReference type="RefSeq" id="WP_163890390.1">
    <property type="nucleotide sequence ID" value="NZ_JAAFYS010000001.1"/>
</dbReference>
<keyword evidence="6 7" id="KW-0472">Membrane</keyword>
<evidence type="ECO:0000256" key="5">
    <source>
        <dbReference type="ARBA" id="ARBA00022989"/>
    </source>
</evidence>
<comment type="similarity">
    <text evidence="7">Belongs to the binding-protein-dependent transport system permease family.</text>
</comment>
<dbReference type="Proteomes" id="UP000474757">
    <property type="component" value="Unassembled WGS sequence"/>
</dbReference>
<reference evidence="9 10" key="1">
    <citation type="submission" date="2020-02" db="EMBL/GenBank/DDBJ databases">
        <title>Pseudoroseicyclus tamarix, sp. nov., isolated from offshore sediment of a Tamarix chinensis forest.</title>
        <authorList>
            <person name="Gai Y."/>
        </authorList>
    </citation>
    <scope>NUCLEOTIDE SEQUENCE [LARGE SCALE GENOMIC DNA]</scope>
    <source>
        <strain evidence="9 10">CLL3-39</strain>
    </source>
</reference>
<sequence length="340" mass="36281">MEYLVFLVRRLLWSLLVLFGLSVVIFVIARGMPGDPARMALGPTASADQVAQLRETMGLDLPLVTQYVRYLGGLAQGDLGRSLLTGRSVSADISDTFAATFELVLATILIAFVVGLPLGVMAAQWKDRWPDNSIRLFALLSAVTPTFLLALLLQILAGYVLHVLPTTGRLPIGAGFSADITGLVTVDALLKGNWAILGEGLRHLILPAFALAAASVGQVALTTRASMIDVTSQDYVEAARAFGVPERVRVLKYMLRPALVAPMTILGLSFASLIGNAFVVELIFAWPGMASYGVRTILQKDLNAVMGVVMVSGAFFVMVNLAIDVATGLIDPRVRLGGRS</sequence>
<protein>
    <submittedName>
        <fullName evidence="9">ABC transporter permease</fullName>
    </submittedName>
</protein>
<comment type="caution">
    <text evidence="9">The sequence shown here is derived from an EMBL/GenBank/DDBJ whole genome shotgun (WGS) entry which is preliminary data.</text>
</comment>
<feature type="transmembrane region" description="Helical" evidence="7">
    <location>
        <begin position="304"/>
        <end position="330"/>
    </location>
</feature>
<dbReference type="EMBL" id="JAAGAB010000001">
    <property type="protein sequence ID" value="NDV00238.1"/>
    <property type="molecule type" value="Genomic_DNA"/>
</dbReference>
<evidence type="ECO:0000256" key="3">
    <source>
        <dbReference type="ARBA" id="ARBA00022475"/>
    </source>
</evidence>
<dbReference type="InterPro" id="IPR045621">
    <property type="entry name" value="BPD_transp_1_N"/>
</dbReference>
<keyword evidence="5 7" id="KW-1133">Transmembrane helix</keyword>
<feature type="domain" description="ABC transmembrane type-1" evidence="8">
    <location>
        <begin position="97"/>
        <end position="327"/>
    </location>
</feature>
<dbReference type="PANTHER" id="PTHR43163:SF6">
    <property type="entry name" value="DIPEPTIDE TRANSPORT SYSTEM PERMEASE PROTEIN DPPB-RELATED"/>
    <property type="match status" value="1"/>
</dbReference>
<gene>
    <name evidence="9" type="ORF">GZA08_04550</name>
</gene>
<feature type="transmembrane region" description="Helical" evidence="7">
    <location>
        <begin position="103"/>
        <end position="125"/>
    </location>
</feature>
<keyword evidence="10" id="KW-1185">Reference proteome</keyword>
<feature type="transmembrane region" description="Helical" evidence="7">
    <location>
        <begin position="204"/>
        <end position="223"/>
    </location>
</feature>
<feature type="transmembrane region" description="Helical" evidence="7">
    <location>
        <begin position="137"/>
        <end position="161"/>
    </location>
</feature>
<keyword evidence="3" id="KW-1003">Cell membrane</keyword>
<dbReference type="PANTHER" id="PTHR43163">
    <property type="entry name" value="DIPEPTIDE TRANSPORT SYSTEM PERMEASE PROTEIN DPPB-RELATED"/>
    <property type="match status" value="1"/>
</dbReference>
<dbReference type="InterPro" id="IPR000515">
    <property type="entry name" value="MetI-like"/>
</dbReference>
<feature type="transmembrane region" description="Helical" evidence="7">
    <location>
        <begin position="259"/>
        <end position="284"/>
    </location>
</feature>
<accession>A0A6B2JQ35</accession>
<proteinExistence type="inferred from homology"/>
<comment type="subcellular location">
    <subcellularLocation>
        <location evidence="1 7">Cell membrane</location>
        <topology evidence="1 7">Multi-pass membrane protein</topology>
    </subcellularLocation>
</comment>
<evidence type="ECO:0000256" key="2">
    <source>
        <dbReference type="ARBA" id="ARBA00022448"/>
    </source>
</evidence>
<feature type="transmembrane region" description="Helical" evidence="7">
    <location>
        <begin position="12"/>
        <end position="32"/>
    </location>
</feature>
<dbReference type="PROSITE" id="PS50928">
    <property type="entry name" value="ABC_TM1"/>
    <property type="match status" value="1"/>
</dbReference>
<evidence type="ECO:0000256" key="7">
    <source>
        <dbReference type="RuleBase" id="RU363032"/>
    </source>
</evidence>
<evidence type="ECO:0000259" key="8">
    <source>
        <dbReference type="PROSITE" id="PS50928"/>
    </source>
</evidence>